<dbReference type="RefSeq" id="XP_056770177.1">
    <property type="nucleotide sequence ID" value="XM_056906070.1"/>
</dbReference>
<dbReference type="GeneID" id="81596313"/>
<comment type="caution">
    <text evidence="1">The sequence shown here is derived from an EMBL/GenBank/DDBJ whole genome shotgun (WGS) entry which is preliminary data.</text>
</comment>
<accession>A0AAD6CG96</accession>
<evidence type="ECO:0008006" key="3">
    <source>
        <dbReference type="Google" id="ProtNLM"/>
    </source>
</evidence>
<proteinExistence type="predicted"/>
<name>A0AAD6CG96_9EURO</name>
<protein>
    <recommendedName>
        <fullName evidence="3">ABM domain-containing protein</fullName>
    </recommendedName>
</protein>
<dbReference type="EMBL" id="JAPVEA010000002">
    <property type="protein sequence ID" value="KAJ5461135.1"/>
    <property type="molecule type" value="Genomic_DNA"/>
</dbReference>
<organism evidence="1 2">
    <name type="scientific">Penicillium daleae</name>
    <dbReference type="NCBI Taxonomy" id="63821"/>
    <lineage>
        <taxon>Eukaryota</taxon>
        <taxon>Fungi</taxon>
        <taxon>Dikarya</taxon>
        <taxon>Ascomycota</taxon>
        <taxon>Pezizomycotina</taxon>
        <taxon>Eurotiomycetes</taxon>
        <taxon>Eurotiomycetidae</taxon>
        <taxon>Eurotiales</taxon>
        <taxon>Aspergillaceae</taxon>
        <taxon>Penicillium</taxon>
    </lineage>
</organism>
<dbReference type="Gene3D" id="3.30.70.100">
    <property type="match status" value="1"/>
</dbReference>
<keyword evidence="2" id="KW-1185">Reference proteome</keyword>
<evidence type="ECO:0000313" key="1">
    <source>
        <dbReference type="EMBL" id="KAJ5461135.1"/>
    </source>
</evidence>
<reference evidence="1" key="2">
    <citation type="journal article" date="2023" name="IMA Fungus">
        <title>Comparative genomic study of the Penicillium genus elucidates a diverse pangenome and 15 lateral gene transfer events.</title>
        <authorList>
            <person name="Petersen C."/>
            <person name="Sorensen T."/>
            <person name="Nielsen M.R."/>
            <person name="Sondergaard T.E."/>
            <person name="Sorensen J.L."/>
            <person name="Fitzpatrick D.A."/>
            <person name="Frisvad J.C."/>
            <person name="Nielsen K.L."/>
        </authorList>
    </citation>
    <scope>NUCLEOTIDE SEQUENCE</scope>
    <source>
        <strain evidence="1">IBT 16125</strain>
    </source>
</reference>
<dbReference type="Proteomes" id="UP001213681">
    <property type="component" value="Unassembled WGS sequence"/>
</dbReference>
<dbReference type="AlphaFoldDB" id="A0AAD6CG96"/>
<reference evidence="1" key="1">
    <citation type="submission" date="2022-12" db="EMBL/GenBank/DDBJ databases">
        <authorList>
            <person name="Petersen C."/>
        </authorList>
    </citation>
    <scope>NUCLEOTIDE SEQUENCE</scope>
    <source>
        <strain evidence="1">IBT 16125</strain>
    </source>
</reference>
<sequence length="231" mass="25966">MPITEIGCMGVKPSLDVINDNTTEGEILTKLYEYVVTAPGGPLRVYWGLENENPSYLWALFDWDSIEDHEKFAKTLGQEAVKDMPKILTHGLFTKHIAFTPSLPVALQSPMTEVILAYFPSDDISAQKNAAISHLKNVEENLKSCSDIGPLSYGWGVENDFPIRGRQENQRASILMFFIGLDSIDAHPTFRKTSTFEKLLSLIQNMEGIIKLEFFSVNFRSLSRNAETENS</sequence>
<evidence type="ECO:0000313" key="2">
    <source>
        <dbReference type="Proteomes" id="UP001213681"/>
    </source>
</evidence>
<gene>
    <name evidence="1" type="ORF">N7458_002687</name>
</gene>